<evidence type="ECO:0000313" key="3">
    <source>
        <dbReference type="EMBL" id="KAK3677508.1"/>
    </source>
</evidence>
<reference evidence="3" key="1">
    <citation type="submission" date="2023-07" db="EMBL/GenBank/DDBJ databases">
        <title>Black Yeasts Isolated from many extreme environments.</title>
        <authorList>
            <person name="Coleine C."/>
            <person name="Stajich J.E."/>
            <person name="Selbmann L."/>
        </authorList>
    </citation>
    <scope>NUCLEOTIDE SEQUENCE</scope>
    <source>
        <strain evidence="3">CCFEE 5485</strain>
    </source>
</reference>
<evidence type="ECO:0000256" key="2">
    <source>
        <dbReference type="SAM" id="SignalP"/>
    </source>
</evidence>
<proteinExistence type="predicted"/>
<feature type="compositionally biased region" description="Low complexity" evidence="1">
    <location>
        <begin position="91"/>
        <end position="101"/>
    </location>
</feature>
<evidence type="ECO:0000256" key="1">
    <source>
        <dbReference type="SAM" id="MobiDB-lite"/>
    </source>
</evidence>
<dbReference type="AlphaFoldDB" id="A0AAE0WTH6"/>
<organism evidence="3 4">
    <name type="scientific">Recurvomyces mirabilis</name>
    <dbReference type="NCBI Taxonomy" id="574656"/>
    <lineage>
        <taxon>Eukaryota</taxon>
        <taxon>Fungi</taxon>
        <taxon>Dikarya</taxon>
        <taxon>Ascomycota</taxon>
        <taxon>Pezizomycotina</taxon>
        <taxon>Dothideomycetes</taxon>
        <taxon>Dothideomycetidae</taxon>
        <taxon>Mycosphaerellales</taxon>
        <taxon>Teratosphaeriaceae</taxon>
        <taxon>Recurvomyces</taxon>
    </lineage>
</organism>
<feature type="region of interest" description="Disordered" evidence="1">
    <location>
        <begin position="668"/>
        <end position="749"/>
    </location>
</feature>
<feature type="signal peptide" evidence="2">
    <location>
        <begin position="1"/>
        <end position="18"/>
    </location>
</feature>
<gene>
    <name evidence="3" type="ORF">LTR78_002358</name>
</gene>
<accession>A0AAE0WTH6</accession>
<feature type="compositionally biased region" description="Low complexity" evidence="1">
    <location>
        <begin position="668"/>
        <end position="677"/>
    </location>
</feature>
<feature type="compositionally biased region" description="Polar residues" evidence="1">
    <location>
        <begin position="787"/>
        <end position="812"/>
    </location>
</feature>
<keyword evidence="4" id="KW-1185">Reference proteome</keyword>
<feature type="chain" id="PRO_5041898005" evidence="2">
    <location>
        <begin position="19"/>
        <end position="1266"/>
    </location>
</feature>
<dbReference type="Proteomes" id="UP001274830">
    <property type="component" value="Unassembled WGS sequence"/>
</dbReference>
<comment type="caution">
    <text evidence="3">The sequence shown here is derived from an EMBL/GenBank/DDBJ whole genome shotgun (WGS) entry which is preliminary data.</text>
</comment>
<protein>
    <submittedName>
        <fullName evidence="3">Uncharacterized protein</fullName>
    </submittedName>
</protein>
<dbReference type="EMBL" id="JAUTXT010000006">
    <property type="protein sequence ID" value="KAK3677508.1"/>
    <property type="molecule type" value="Genomic_DNA"/>
</dbReference>
<feature type="region of interest" description="Disordered" evidence="1">
    <location>
        <begin position="39"/>
        <end position="61"/>
    </location>
</feature>
<feature type="compositionally biased region" description="Polar residues" evidence="1">
    <location>
        <begin position="1217"/>
        <end position="1237"/>
    </location>
</feature>
<feature type="region of interest" description="Disordered" evidence="1">
    <location>
        <begin position="1201"/>
        <end position="1247"/>
    </location>
</feature>
<evidence type="ECO:0000313" key="4">
    <source>
        <dbReference type="Proteomes" id="UP001274830"/>
    </source>
</evidence>
<name>A0AAE0WTH6_9PEZI</name>
<feature type="region of interest" description="Disordered" evidence="1">
    <location>
        <begin position="79"/>
        <end position="101"/>
    </location>
</feature>
<keyword evidence="2" id="KW-0732">Signal</keyword>
<feature type="compositionally biased region" description="Polar residues" evidence="1">
    <location>
        <begin position="678"/>
        <end position="703"/>
    </location>
</feature>
<feature type="compositionally biased region" description="Low complexity" evidence="1">
    <location>
        <begin position="721"/>
        <end position="749"/>
    </location>
</feature>
<feature type="region of interest" description="Disordered" evidence="1">
    <location>
        <begin position="787"/>
        <end position="813"/>
    </location>
</feature>
<sequence length="1266" mass="125452">MAFSYSLLLLTCVNLAFAALYGNDTISAVNATHITNTTISSSSSSANTSTSSLTPSLSTSHSESSSLTLTLATSAPGGSSFTGLPRPDLPSVNSSATVQHSSSSQNASVLRTAFLTAEVAGNATAFQSSLVSAQSSGQSLSSTLRGLGNTTASLHNSSSITGASTRSASSGSPAYINSTATKASNASLPAISSGSAYASQCNAKLIGWSSSSQSAPVVSYSTISTWTYTNWSAVITTLAGCDTHARLDGSYTPIASASTTVAYMDYTQTGILAKPSCSINPSDCENLSVASSAYSSSYNAALTQGQLTLILASQATAFTIQDNTTTIVTTYGSTAMTPPPVITFQGKAYTGSAYSRYDNAGSDTVYRISAIAQPLFQTNLKDGSSVVSNRDFGFPYRDIPKPQCTRAANGTGCGACTIHGGEVQLLYFPVPTTASRNMCATKIGAPTTCPLGPTTAPYVPGSIYAPPGMARGICTNYINCPYLLGNATKTTDSGPFTVSAGTTLYQNRAYISLQTAYAMNSCGYVGGKHTGALLTLASTQVYSIGNELGACVDDGHLFNFADLLPNLPQSAFSAVLFGGGDSCAHPNGVPWPDSFNGDFMNGVPLEGDPCYDTIADYAYRPTLVVPTQIRQLDPAWATCAVALEGLYDPPKALTPQAAVATPIVSSVATPTSASPASGQVTPGPTQTADPVVSKATTQPSPASSVDPGDPTASASQTASNAPEGPSAVASSAGSAAQGVSASGSGGSSADLGAAGSILSQALATSSNNVGAGVGGAVASVIGATKIISNADPSDPGSTNGAGSDPKSNNGGNTAIVEVGSSSFSVIATIQASGSSAVIIVGGGTTVTLSPGQTSSIAEVTVSAGSNGGAVVGTGAAAATVGVSTNQGAGGSLAVVQSAAGANNGAILTIGSNTLTAIATTFTVLDGKVTAAAVLAGSTLLQGGAPATIDGQAVSLESAGLVVGSSTTLKLSPLPSASAIITGAAVTLGSTTLTASERVVEGADGQLTTEAVIAGTTLQLNGATSSVSGHILSLGAKGIVVDGSTAGLSALPAPTPATISGALVTLGSSIQTASETVVTGSNGQLTTLAVLDGTTLRSGGPPFTISGHVVSLGAQGIVVDGTQTDHISELPVCVTGNALATFTEHGQVFTATSISGRLGWYIVDGQTVSVGGLPVTVDGLSLTAQASGLIIDGTQTVSSFTSNSGSPAHLTAAKGPLMTSSSQRGQVTGEATATSTRKSAAPSDRRWDGSSATWLTTALICFLAWRS</sequence>